<accession>A0A9D3X0W5</accession>
<name>A0A9D3X0W5_9SAUR</name>
<gene>
    <name evidence="1" type="ORF">KIL84_007342</name>
</gene>
<protein>
    <submittedName>
        <fullName evidence="1">Uncharacterized protein</fullName>
    </submittedName>
</protein>
<proteinExistence type="predicted"/>
<organism evidence="1 2">
    <name type="scientific">Mauremys mutica</name>
    <name type="common">yellowpond turtle</name>
    <dbReference type="NCBI Taxonomy" id="74926"/>
    <lineage>
        <taxon>Eukaryota</taxon>
        <taxon>Metazoa</taxon>
        <taxon>Chordata</taxon>
        <taxon>Craniata</taxon>
        <taxon>Vertebrata</taxon>
        <taxon>Euteleostomi</taxon>
        <taxon>Archelosauria</taxon>
        <taxon>Testudinata</taxon>
        <taxon>Testudines</taxon>
        <taxon>Cryptodira</taxon>
        <taxon>Durocryptodira</taxon>
        <taxon>Testudinoidea</taxon>
        <taxon>Geoemydidae</taxon>
        <taxon>Geoemydinae</taxon>
        <taxon>Mauremys</taxon>
    </lineage>
</organism>
<evidence type="ECO:0000313" key="1">
    <source>
        <dbReference type="EMBL" id="KAH1171724.1"/>
    </source>
</evidence>
<reference evidence="1" key="1">
    <citation type="submission" date="2021-09" db="EMBL/GenBank/DDBJ databases">
        <title>The genome of Mauremys mutica provides insights into the evolution of semi-aquatic lifestyle.</title>
        <authorList>
            <person name="Gong S."/>
            <person name="Gao Y."/>
        </authorList>
    </citation>
    <scope>NUCLEOTIDE SEQUENCE</scope>
    <source>
        <strain evidence="1">MM-2020</strain>
        <tissue evidence="1">Muscle</tissue>
    </source>
</reference>
<dbReference type="AlphaFoldDB" id="A0A9D3X0W5"/>
<dbReference type="EMBL" id="JAHDVG010000483">
    <property type="protein sequence ID" value="KAH1171724.1"/>
    <property type="molecule type" value="Genomic_DNA"/>
</dbReference>
<sequence>MNLMDGFPTPRLLLKMPLTLNSVSKPTPSPHAANRVFPAWHWNPLCTAPHVQNAHWAVRGNHVPYAILHCDWRAIRVPVIQASSETHQPFYTIHFCLTSYKKQSLYLPPTQSTALLNCLF</sequence>
<dbReference type="Proteomes" id="UP000827986">
    <property type="component" value="Unassembled WGS sequence"/>
</dbReference>
<comment type="caution">
    <text evidence="1">The sequence shown here is derived from an EMBL/GenBank/DDBJ whole genome shotgun (WGS) entry which is preliminary data.</text>
</comment>
<evidence type="ECO:0000313" key="2">
    <source>
        <dbReference type="Proteomes" id="UP000827986"/>
    </source>
</evidence>
<keyword evidence="2" id="KW-1185">Reference proteome</keyword>